<comment type="similarity">
    <text evidence="1">Belongs to the PPP phosphatase family.</text>
</comment>
<evidence type="ECO:0000256" key="1">
    <source>
        <dbReference type="RuleBase" id="RU004273"/>
    </source>
</evidence>
<comment type="caution">
    <text evidence="3">The sequence shown here is derived from an EMBL/GenBank/DDBJ whole genome shotgun (WGS) entry which is preliminary data.</text>
</comment>
<dbReference type="InterPro" id="IPR004843">
    <property type="entry name" value="Calcineurin-like_PHP"/>
</dbReference>
<dbReference type="EMBL" id="JAPFFF010000005">
    <property type="protein sequence ID" value="KAK8889111.1"/>
    <property type="molecule type" value="Genomic_DNA"/>
</dbReference>
<comment type="catalytic activity">
    <reaction evidence="1">
        <text>O-phospho-L-threonyl-[protein] + H2O = L-threonyl-[protein] + phosphate</text>
        <dbReference type="Rhea" id="RHEA:47004"/>
        <dbReference type="Rhea" id="RHEA-COMP:11060"/>
        <dbReference type="Rhea" id="RHEA-COMP:11605"/>
        <dbReference type="ChEBI" id="CHEBI:15377"/>
        <dbReference type="ChEBI" id="CHEBI:30013"/>
        <dbReference type="ChEBI" id="CHEBI:43474"/>
        <dbReference type="ChEBI" id="CHEBI:61977"/>
        <dbReference type="EC" id="3.1.3.16"/>
    </reaction>
</comment>
<proteinExistence type="inferred from homology"/>
<protein>
    <recommendedName>
        <fullName evidence="1">Serine/threonine-protein phosphatase</fullName>
        <ecNumber evidence="1">3.1.3.16</ecNumber>
    </recommendedName>
</protein>
<dbReference type="PROSITE" id="PS00125">
    <property type="entry name" value="SER_THR_PHOSPHATASE"/>
    <property type="match status" value="1"/>
</dbReference>
<sequence>MNTRVDKILQKLQQISYNGQFYMSSVSNDDLIWLCTAATKVFREEQTVLKLQPPITICGDVHGQYHDLLRIFELGGMPPQSNYLFLGDYVGRGSNSIETVSYLFALKVKYPKNIYLLRGNHETEEISRDDGFFEEFYNRNINDTWFSFTETFRYLPLAAIVGHRIFCVHGGISPDLKSVEQIEIMKRPIDVTSSGIVCDLVWSDPAEEGNGWQENDRGTSVTYGPDVVESFLQRHKFDLLCRAHQMANDGFEFPFKGRQSCVTVFTAPNYCGEFMNAGAMMRVAEDLTCTFDYLEPDDVNEEEEEE</sequence>
<reference evidence="3 4" key="1">
    <citation type="submission" date="2024-04" db="EMBL/GenBank/DDBJ databases">
        <title>Tritrichomonas musculus Genome.</title>
        <authorList>
            <person name="Alves-Ferreira E."/>
            <person name="Grigg M."/>
            <person name="Lorenzi H."/>
            <person name="Galac M."/>
        </authorList>
    </citation>
    <scope>NUCLEOTIDE SEQUENCE [LARGE SCALE GENOMIC DNA]</scope>
    <source>
        <strain evidence="3 4">EAF2021</strain>
    </source>
</reference>
<keyword evidence="1" id="KW-0378">Hydrolase</keyword>
<dbReference type="PRINTS" id="PR00114">
    <property type="entry name" value="STPHPHTASE"/>
</dbReference>
<dbReference type="InterPro" id="IPR050341">
    <property type="entry name" value="PP1_catalytic_subunit"/>
</dbReference>
<dbReference type="InterPro" id="IPR029052">
    <property type="entry name" value="Metallo-depent_PP-like"/>
</dbReference>
<accession>A0ABR2KE26</accession>
<name>A0ABR2KE26_9EUKA</name>
<dbReference type="PANTHER" id="PTHR11668">
    <property type="entry name" value="SERINE/THREONINE PROTEIN PHOSPHATASE"/>
    <property type="match status" value="1"/>
</dbReference>
<evidence type="ECO:0000313" key="3">
    <source>
        <dbReference type="EMBL" id="KAK8889111.1"/>
    </source>
</evidence>
<dbReference type="Gene3D" id="3.60.21.10">
    <property type="match status" value="1"/>
</dbReference>
<dbReference type="EC" id="3.1.3.16" evidence="1"/>
<dbReference type="InterPro" id="IPR006186">
    <property type="entry name" value="Ser/Thr-sp_prot-phosphatase"/>
</dbReference>
<dbReference type="SMART" id="SM00156">
    <property type="entry name" value="PP2Ac"/>
    <property type="match status" value="1"/>
</dbReference>
<evidence type="ECO:0000313" key="4">
    <source>
        <dbReference type="Proteomes" id="UP001470230"/>
    </source>
</evidence>
<dbReference type="Pfam" id="PF00149">
    <property type="entry name" value="Metallophos"/>
    <property type="match status" value="1"/>
</dbReference>
<keyword evidence="4" id="KW-1185">Reference proteome</keyword>
<feature type="domain" description="Serine/threonine specific protein phosphatases" evidence="2">
    <location>
        <begin position="117"/>
        <end position="122"/>
    </location>
</feature>
<evidence type="ECO:0000259" key="2">
    <source>
        <dbReference type="PROSITE" id="PS00125"/>
    </source>
</evidence>
<dbReference type="PANTHER" id="PTHR11668:SF496">
    <property type="entry name" value="SERINE_THREONINE-PROTEIN PHOSPHATASE"/>
    <property type="match status" value="1"/>
</dbReference>
<dbReference type="SUPFAM" id="SSF56300">
    <property type="entry name" value="Metallo-dependent phosphatases"/>
    <property type="match status" value="1"/>
</dbReference>
<organism evidence="3 4">
    <name type="scientific">Tritrichomonas musculus</name>
    <dbReference type="NCBI Taxonomy" id="1915356"/>
    <lineage>
        <taxon>Eukaryota</taxon>
        <taxon>Metamonada</taxon>
        <taxon>Parabasalia</taxon>
        <taxon>Tritrichomonadida</taxon>
        <taxon>Tritrichomonadidae</taxon>
        <taxon>Tritrichomonas</taxon>
    </lineage>
</organism>
<gene>
    <name evidence="3" type="ORF">M9Y10_033855</name>
</gene>
<dbReference type="Proteomes" id="UP001470230">
    <property type="component" value="Unassembled WGS sequence"/>
</dbReference>